<gene>
    <name evidence="8" type="ORF">KL86DPRO_50008</name>
</gene>
<reference evidence="8" key="1">
    <citation type="submission" date="2016-04" db="EMBL/GenBank/DDBJ databases">
        <authorList>
            <person name="Evans L.H."/>
            <person name="Alamgir A."/>
            <person name="Owens N."/>
            <person name="Weber N.D."/>
            <person name="Virtaneva K."/>
            <person name="Barbian K."/>
            <person name="Babar A."/>
            <person name="Rosenke K."/>
        </authorList>
    </citation>
    <scope>NUCLEOTIDE SEQUENCE</scope>
    <source>
        <strain evidence="8">86</strain>
    </source>
</reference>
<dbReference type="InterPro" id="IPR012336">
    <property type="entry name" value="Thioredoxin-like_fold"/>
</dbReference>
<protein>
    <submittedName>
        <fullName evidence="8">DSBA oxidoreductase</fullName>
    </submittedName>
</protein>
<proteinExistence type="inferred from homology"/>
<evidence type="ECO:0000313" key="8">
    <source>
        <dbReference type="EMBL" id="SBW08861.1"/>
    </source>
</evidence>
<dbReference type="PROSITE" id="PS51352">
    <property type="entry name" value="THIOREDOXIN_2"/>
    <property type="match status" value="1"/>
</dbReference>
<evidence type="ECO:0000256" key="4">
    <source>
        <dbReference type="ARBA" id="ARBA00023157"/>
    </source>
</evidence>
<dbReference type="SUPFAM" id="SSF52833">
    <property type="entry name" value="Thioredoxin-like"/>
    <property type="match status" value="1"/>
</dbReference>
<feature type="signal peptide" evidence="6">
    <location>
        <begin position="1"/>
        <end position="31"/>
    </location>
</feature>
<evidence type="ECO:0000256" key="3">
    <source>
        <dbReference type="ARBA" id="ARBA00023002"/>
    </source>
</evidence>
<evidence type="ECO:0000256" key="2">
    <source>
        <dbReference type="ARBA" id="ARBA00022729"/>
    </source>
</evidence>
<evidence type="ECO:0000256" key="5">
    <source>
        <dbReference type="ARBA" id="ARBA00023284"/>
    </source>
</evidence>
<keyword evidence="5" id="KW-0676">Redox-active center</keyword>
<accession>A0A212KAY8</accession>
<dbReference type="Pfam" id="PF13462">
    <property type="entry name" value="Thioredoxin_4"/>
    <property type="match status" value="1"/>
</dbReference>
<evidence type="ECO:0000256" key="6">
    <source>
        <dbReference type="SAM" id="SignalP"/>
    </source>
</evidence>
<keyword evidence="4" id="KW-1015">Disulfide bond</keyword>
<keyword evidence="2 6" id="KW-0732">Signal</keyword>
<sequence length="276" mass="30505">MTKVLELFRFFLPAVALVVFLSLAAPVGAEAAGAATPLTEQTLHEALRNVLRDHPEIVLDVLREHSIDVLEIAQKGSQERQFKAMRAQWQEDMKKQFAISYDRPILGNPAAPVTIVAYSDYTCPYCADAAETIHQVMAARKNAVRFIFKNYPRRDQPLARLASEYVAAAFVLDEEKGWAYHDVVFANQMRLLKEGEGFLRAEALTLGYNLQKLGAEAKGRKVKSIIDEDITEALDNGVPGTPFHLVNNLSVRGGLPLAAFLEAVDTALAAKQGKKK</sequence>
<feature type="chain" id="PRO_5012894392" evidence="6">
    <location>
        <begin position="32"/>
        <end position="276"/>
    </location>
</feature>
<name>A0A212KAY8_9DELT</name>
<dbReference type="AlphaFoldDB" id="A0A212KAY8"/>
<feature type="domain" description="Thioredoxin" evidence="7">
    <location>
        <begin position="73"/>
        <end position="269"/>
    </location>
</feature>
<dbReference type="EMBL" id="FLUQ01000005">
    <property type="protein sequence ID" value="SBW08861.1"/>
    <property type="molecule type" value="Genomic_DNA"/>
</dbReference>
<evidence type="ECO:0000256" key="1">
    <source>
        <dbReference type="ARBA" id="ARBA00005791"/>
    </source>
</evidence>
<comment type="similarity">
    <text evidence="1">Belongs to the thioredoxin family. DsbA subfamily.</text>
</comment>
<dbReference type="Gene3D" id="3.40.30.10">
    <property type="entry name" value="Glutaredoxin"/>
    <property type="match status" value="1"/>
</dbReference>
<dbReference type="GO" id="GO:0016491">
    <property type="term" value="F:oxidoreductase activity"/>
    <property type="evidence" value="ECO:0007669"/>
    <property type="project" value="UniProtKB-KW"/>
</dbReference>
<organism evidence="8">
    <name type="scientific">uncultured delta proteobacterium</name>
    <dbReference type="NCBI Taxonomy" id="34034"/>
    <lineage>
        <taxon>Bacteria</taxon>
        <taxon>Deltaproteobacteria</taxon>
        <taxon>environmental samples</taxon>
    </lineage>
</organism>
<keyword evidence="3" id="KW-0560">Oxidoreductase</keyword>
<dbReference type="PANTHER" id="PTHR13887:SF14">
    <property type="entry name" value="DISULFIDE BOND FORMATION PROTEIN D"/>
    <property type="match status" value="1"/>
</dbReference>
<dbReference type="InterPro" id="IPR036249">
    <property type="entry name" value="Thioredoxin-like_sf"/>
</dbReference>
<evidence type="ECO:0000259" key="7">
    <source>
        <dbReference type="PROSITE" id="PS51352"/>
    </source>
</evidence>
<dbReference type="InterPro" id="IPR013766">
    <property type="entry name" value="Thioredoxin_domain"/>
</dbReference>
<dbReference type="PANTHER" id="PTHR13887">
    <property type="entry name" value="GLUTATHIONE S-TRANSFERASE KAPPA"/>
    <property type="match status" value="1"/>
</dbReference>